<evidence type="ECO:0000313" key="2">
    <source>
        <dbReference type="EMBL" id="XDK34381.1"/>
    </source>
</evidence>
<protein>
    <submittedName>
        <fullName evidence="2">DUF3995 domain-containing protein</fullName>
    </submittedName>
</protein>
<evidence type="ECO:0000256" key="1">
    <source>
        <dbReference type="SAM" id="Phobius"/>
    </source>
</evidence>
<dbReference type="RefSeq" id="WP_368655053.1">
    <property type="nucleotide sequence ID" value="NZ_CP162599.1"/>
</dbReference>
<proteinExistence type="predicted"/>
<organism evidence="2">
    <name type="scientific">Ornithinibacillus sp. 4-3</name>
    <dbReference type="NCBI Taxonomy" id="3231488"/>
    <lineage>
        <taxon>Bacteria</taxon>
        <taxon>Bacillati</taxon>
        <taxon>Bacillota</taxon>
        <taxon>Bacilli</taxon>
        <taxon>Bacillales</taxon>
        <taxon>Bacillaceae</taxon>
        <taxon>Ornithinibacillus</taxon>
    </lineage>
</organism>
<dbReference type="Pfam" id="PF13160">
    <property type="entry name" value="DUF3995"/>
    <property type="match status" value="1"/>
</dbReference>
<name>A0AB39HPP7_9BACI</name>
<feature type="transmembrane region" description="Helical" evidence="1">
    <location>
        <begin position="12"/>
        <end position="33"/>
    </location>
</feature>
<feature type="transmembrane region" description="Helical" evidence="1">
    <location>
        <begin position="90"/>
        <end position="111"/>
    </location>
</feature>
<keyword evidence="1" id="KW-0812">Transmembrane</keyword>
<dbReference type="EMBL" id="CP162599">
    <property type="protein sequence ID" value="XDK34381.1"/>
    <property type="molecule type" value="Genomic_DNA"/>
</dbReference>
<feature type="transmembrane region" description="Helical" evidence="1">
    <location>
        <begin position="57"/>
        <end position="78"/>
    </location>
</feature>
<sequence>MKQNFDFKRNRTFITLGIFWTIIFAAMSFYWAMGGMVGVRSLGGAIYEMSLDPEPSFIVIVWLTGFVKLLGAIWLSLLLISWRNPIIIKVFYFVTKAAGIFLFLYGLLNFITISMSAFGLLEFDLDTHATFWRLVFWEPFWMIGGICYFLAVKK</sequence>
<accession>A0AB39HPP7</accession>
<keyword evidence="1" id="KW-1133">Transmembrane helix</keyword>
<dbReference type="InterPro" id="IPR025058">
    <property type="entry name" value="DUF3995"/>
</dbReference>
<reference evidence="2" key="1">
    <citation type="submission" date="2024-07" db="EMBL/GenBank/DDBJ databases">
        <title>Halotolerant mesophilic bacterium Ornithinibacillus sp. 4-3, sp. nov., isolated from soil.</title>
        <authorList>
            <person name="Sidarenka A.V."/>
            <person name="Guliayeva D.E."/>
            <person name="Leanovich S.I."/>
            <person name="Hileuskaya K.S."/>
            <person name="Akhremchuk A.E."/>
            <person name="Sikolenko M.A."/>
            <person name="Valentovich L.N."/>
        </authorList>
    </citation>
    <scope>NUCLEOTIDE SEQUENCE</scope>
    <source>
        <strain evidence="2">4-3</strain>
    </source>
</reference>
<feature type="transmembrane region" description="Helical" evidence="1">
    <location>
        <begin position="131"/>
        <end position="151"/>
    </location>
</feature>
<dbReference type="AlphaFoldDB" id="A0AB39HPP7"/>
<gene>
    <name evidence="2" type="ORF">AB4Y30_08525</name>
</gene>
<keyword evidence="1" id="KW-0472">Membrane</keyword>